<dbReference type="SUPFAM" id="SSF56973">
    <property type="entry name" value="Aerolisin/ETX pore-forming domain"/>
    <property type="match status" value="1"/>
</dbReference>
<dbReference type="AlphaFoldDB" id="A0A9W4XRK3"/>
<sequence>MLSTLRTTSTAIAILSILGFASAKADTSLCDDGPFDKTKSYGKGNPDLVFCDTKWDKGITVTGIEAWASEFQTKAIQLSYSDGSKGPIHGDAQNTGEKNGVWYSHESAGWKQSDPVKSVSLGANKYGNGDGVGVVRMETGGGSVNVRSDVGTFMGEPQLVSSGILIGATGSSGTWLDSLSLMFLKSTVGKAEIVEIKFPQTLDELNNKQEGVEEITVKTAQYKNSGEEGSGDQDFTFENTVTQETSTSIQQTEATTFGAEVSVSASASVGVPIFAQATIETKVSAGFENTKVSTTGETKKSADSLKFSQKGVIPPGKGAECTATAQRGTYESDYTSKVRITLDGGQEFFLTQTGHAKSVGFSDAQTECKVVDLKHLDPEVEVTEVAAETKRAIRFRA</sequence>
<dbReference type="Proteomes" id="UP001152607">
    <property type="component" value="Unassembled WGS sequence"/>
</dbReference>
<dbReference type="Pfam" id="PF03318">
    <property type="entry name" value="ETX_MTX2"/>
    <property type="match status" value="1"/>
</dbReference>
<dbReference type="InterPro" id="IPR036404">
    <property type="entry name" value="Jacalin-like_lectin_dom_sf"/>
</dbReference>
<proteinExistence type="predicted"/>
<evidence type="ECO:0000313" key="2">
    <source>
        <dbReference type="EMBL" id="CAI6341644.1"/>
    </source>
</evidence>
<evidence type="ECO:0000313" key="3">
    <source>
        <dbReference type="Proteomes" id="UP001152607"/>
    </source>
</evidence>
<name>A0A9W4XRK3_9PLEO</name>
<dbReference type="EMBL" id="CAOQHR010000012">
    <property type="protein sequence ID" value="CAI6341644.1"/>
    <property type="molecule type" value="Genomic_DNA"/>
</dbReference>
<dbReference type="SUPFAM" id="SSF51101">
    <property type="entry name" value="Mannose-binding lectins"/>
    <property type="match status" value="1"/>
</dbReference>
<protein>
    <submittedName>
        <fullName evidence="2">Uncharacterized protein</fullName>
    </submittedName>
</protein>
<dbReference type="OrthoDB" id="3758675at2759"/>
<evidence type="ECO:0000256" key="1">
    <source>
        <dbReference type="SAM" id="SignalP"/>
    </source>
</evidence>
<comment type="caution">
    <text evidence="2">The sequence shown here is derived from an EMBL/GenBank/DDBJ whole genome shotgun (WGS) entry which is preliminary data.</text>
</comment>
<keyword evidence="3" id="KW-1185">Reference proteome</keyword>
<reference evidence="2" key="1">
    <citation type="submission" date="2023-01" db="EMBL/GenBank/DDBJ databases">
        <authorList>
            <person name="Van Ghelder C."/>
            <person name="Rancurel C."/>
        </authorList>
    </citation>
    <scope>NUCLEOTIDE SEQUENCE</scope>
    <source>
        <strain evidence="2">CNCM I-4278</strain>
    </source>
</reference>
<organism evidence="2 3">
    <name type="scientific">Periconia digitata</name>
    <dbReference type="NCBI Taxonomy" id="1303443"/>
    <lineage>
        <taxon>Eukaryota</taxon>
        <taxon>Fungi</taxon>
        <taxon>Dikarya</taxon>
        <taxon>Ascomycota</taxon>
        <taxon>Pezizomycotina</taxon>
        <taxon>Dothideomycetes</taxon>
        <taxon>Pleosporomycetidae</taxon>
        <taxon>Pleosporales</taxon>
        <taxon>Massarineae</taxon>
        <taxon>Periconiaceae</taxon>
        <taxon>Periconia</taxon>
    </lineage>
</organism>
<accession>A0A9W4XRK3</accession>
<feature type="signal peptide" evidence="1">
    <location>
        <begin position="1"/>
        <end position="23"/>
    </location>
</feature>
<dbReference type="Gene3D" id="2.170.15.10">
    <property type="entry name" value="Proaerolysin, chain A, domain 3"/>
    <property type="match status" value="1"/>
</dbReference>
<keyword evidence="1" id="KW-0732">Signal</keyword>
<feature type="chain" id="PRO_5040965009" evidence="1">
    <location>
        <begin position="24"/>
        <end position="397"/>
    </location>
</feature>
<dbReference type="InterPro" id="IPR004991">
    <property type="entry name" value="Aerolysin-like"/>
</dbReference>
<gene>
    <name evidence="2" type="ORF">PDIGIT_LOCUS14844</name>
</gene>